<feature type="transmembrane region" description="Helical" evidence="1">
    <location>
        <begin position="60"/>
        <end position="78"/>
    </location>
</feature>
<protein>
    <submittedName>
        <fullName evidence="2">Uncharacterized protein</fullName>
    </submittedName>
</protein>
<keyword evidence="1" id="KW-0812">Transmembrane</keyword>
<feature type="transmembrane region" description="Helical" evidence="1">
    <location>
        <begin position="281"/>
        <end position="302"/>
    </location>
</feature>
<feature type="transmembrane region" description="Helical" evidence="1">
    <location>
        <begin position="314"/>
        <end position="337"/>
    </location>
</feature>
<evidence type="ECO:0000256" key="1">
    <source>
        <dbReference type="SAM" id="Phobius"/>
    </source>
</evidence>
<organism evidence="2">
    <name type="scientific">gut metagenome</name>
    <dbReference type="NCBI Taxonomy" id="749906"/>
    <lineage>
        <taxon>unclassified sequences</taxon>
        <taxon>metagenomes</taxon>
        <taxon>organismal metagenomes</taxon>
    </lineage>
</organism>
<keyword evidence="1" id="KW-0472">Membrane</keyword>
<proteinExistence type="predicted"/>
<evidence type="ECO:0000313" key="2">
    <source>
        <dbReference type="EMBL" id="EJX08816.1"/>
    </source>
</evidence>
<feature type="transmembrane region" description="Helical" evidence="1">
    <location>
        <begin position="357"/>
        <end position="373"/>
    </location>
</feature>
<dbReference type="EMBL" id="AMCI01000535">
    <property type="protein sequence ID" value="EJX08816.1"/>
    <property type="molecule type" value="Genomic_DNA"/>
</dbReference>
<reference evidence="2" key="1">
    <citation type="journal article" date="2012" name="PLoS ONE">
        <title>Gene sets for utilization of primary and secondary nutrition supplies in the distal gut of endangered iberian lynx.</title>
        <authorList>
            <person name="Alcaide M."/>
            <person name="Messina E."/>
            <person name="Richter M."/>
            <person name="Bargiela R."/>
            <person name="Peplies J."/>
            <person name="Huws S.A."/>
            <person name="Newbold C.J."/>
            <person name="Golyshin P.N."/>
            <person name="Simon M.A."/>
            <person name="Lopez G."/>
            <person name="Yakimov M.M."/>
            <person name="Ferrer M."/>
        </authorList>
    </citation>
    <scope>NUCLEOTIDE SEQUENCE</scope>
</reference>
<comment type="caution">
    <text evidence="2">The sequence shown here is derived from an EMBL/GenBank/DDBJ whole genome shotgun (WGS) entry which is preliminary data.</text>
</comment>
<feature type="transmembrane region" description="Helical" evidence="1">
    <location>
        <begin position="162"/>
        <end position="181"/>
    </location>
</feature>
<feature type="transmembrane region" description="Helical" evidence="1">
    <location>
        <begin position="380"/>
        <end position="401"/>
    </location>
</feature>
<gene>
    <name evidence="2" type="ORF">EVA_03073</name>
</gene>
<feature type="transmembrane region" description="Helical" evidence="1">
    <location>
        <begin position="113"/>
        <end position="137"/>
    </location>
</feature>
<sequence>MFSEFDEFSFWGTAAQMTKTTDRLYTVGEYGTPWLPSQNPGLIMLGYFVQFFGQFAHFKVYLGYDLLLFACIAALVGVTELCNYRLSIPLATIGWLTPWFLTTYNRTIMVSKVYMSAYGDIPAGMLIGGTVALWIALRRVNGPVWTILPVLAFLANIKDNTFPLALITAALVAADYFLFGHNQKWRTGWVKRLGFSALSMAAPLTLYRAWGAYIAKLVIANSEAGGMGATSEDTVSVAINGTRLLMGLSVPEYYQVRAERFFDVAHRMREEFYSPEKPLSAIGQGVIVTVLILFIFLTAILFAANARDRLRAGLWCLGSTTGFVAYNYVLALCYGFIFKEFQAARLEDYNRYMTTYYIGWFIMAVAMLSWVVQTGRARRIVNTGLLGFACLMLLRVNMLVLPQFSVLGFSDATFADQHIMQQKAEAVKNAVGDDSRVFIVTQGDNGLRWFTYGCYLQPNVLDYSGWEQDPETGRWGAGGGTFGLPENAPDPDESGAIYYHAYTAEELDKVIRESGSGYIFVEKLDAGFVEAYGNLFKDDLSAALSGETLLYKVEEGLFVPVSMEVPA</sequence>
<dbReference type="AlphaFoldDB" id="J9D7P9"/>
<feature type="transmembrane region" description="Helical" evidence="1">
    <location>
        <begin position="193"/>
        <end position="210"/>
    </location>
</feature>
<feature type="transmembrane region" description="Helical" evidence="1">
    <location>
        <begin position="84"/>
        <end position="101"/>
    </location>
</feature>
<accession>J9D7P9</accession>
<keyword evidence="1" id="KW-1133">Transmembrane helix</keyword>
<name>J9D7P9_9ZZZZ</name>